<evidence type="ECO:0000313" key="6">
    <source>
        <dbReference type="EMBL" id="MBF2715342.1"/>
    </source>
</evidence>
<dbReference type="RefSeq" id="WP_156534675.1">
    <property type="nucleotide sequence ID" value="NZ_JACXXJ020000005.1"/>
</dbReference>
<dbReference type="AlphaFoldDB" id="A0AAE2RF67"/>
<feature type="domain" description="Metallo-beta-lactamase" evidence="5">
    <location>
        <begin position="48"/>
        <end position="255"/>
    </location>
</feature>
<organism evidence="6 7">
    <name type="scientific">Agrobacterium vitis</name>
    <name type="common">Rhizobium vitis</name>
    <dbReference type="NCBI Taxonomy" id="373"/>
    <lineage>
        <taxon>Bacteria</taxon>
        <taxon>Pseudomonadati</taxon>
        <taxon>Pseudomonadota</taxon>
        <taxon>Alphaproteobacteria</taxon>
        <taxon>Hyphomicrobiales</taxon>
        <taxon>Rhizobiaceae</taxon>
        <taxon>Rhizobium/Agrobacterium group</taxon>
        <taxon>Agrobacterium</taxon>
    </lineage>
</organism>
<dbReference type="CDD" id="cd07720">
    <property type="entry name" value="OPHC2-like_MBL-fold"/>
    <property type="match status" value="1"/>
</dbReference>
<keyword evidence="3" id="KW-0378">Hydrolase</keyword>
<comment type="similarity">
    <text evidence="1">Belongs to the metallo-beta-lactamase superfamily.</text>
</comment>
<evidence type="ECO:0000256" key="2">
    <source>
        <dbReference type="ARBA" id="ARBA00022723"/>
    </source>
</evidence>
<evidence type="ECO:0000313" key="7">
    <source>
        <dbReference type="Proteomes" id="UP000655037"/>
    </source>
</evidence>
<accession>A0AAE2RF67</accession>
<evidence type="ECO:0000256" key="1">
    <source>
        <dbReference type="ARBA" id="ARBA00007749"/>
    </source>
</evidence>
<protein>
    <submittedName>
        <fullName evidence="6">MBL fold metallo-hydrolase</fullName>
    </submittedName>
</protein>
<dbReference type="GO" id="GO:0046872">
    <property type="term" value="F:metal ion binding"/>
    <property type="evidence" value="ECO:0007669"/>
    <property type="project" value="UniProtKB-KW"/>
</dbReference>
<dbReference type="EMBL" id="JACXXJ020000005">
    <property type="protein sequence ID" value="MBF2715342.1"/>
    <property type="molecule type" value="Genomic_DNA"/>
</dbReference>
<dbReference type="PANTHER" id="PTHR42978">
    <property type="entry name" value="QUORUM-QUENCHING LACTONASE YTNP-RELATED-RELATED"/>
    <property type="match status" value="1"/>
</dbReference>
<evidence type="ECO:0000259" key="5">
    <source>
        <dbReference type="SMART" id="SM00849"/>
    </source>
</evidence>
<dbReference type="Proteomes" id="UP000655037">
    <property type="component" value="Unassembled WGS sequence"/>
</dbReference>
<comment type="caution">
    <text evidence="6">The sequence shown here is derived from an EMBL/GenBank/DDBJ whole genome shotgun (WGS) entry which is preliminary data.</text>
</comment>
<gene>
    <name evidence="6" type="ORF">IEI95_014070</name>
</gene>
<evidence type="ECO:0000256" key="3">
    <source>
        <dbReference type="ARBA" id="ARBA00022801"/>
    </source>
</evidence>
<dbReference type="InterPro" id="IPR001279">
    <property type="entry name" value="Metallo-B-lactamas"/>
</dbReference>
<dbReference type="PANTHER" id="PTHR42978:SF6">
    <property type="entry name" value="QUORUM-QUENCHING LACTONASE YTNP-RELATED"/>
    <property type="match status" value="1"/>
</dbReference>
<dbReference type="InterPro" id="IPR036866">
    <property type="entry name" value="RibonucZ/Hydroxyglut_hydro"/>
</dbReference>
<sequence>MPPYHFTLGAAQIFAIQDGVLTADVSKLYRRNGAPVAEGFADAATSLSVNCFLIKTPERIVLIDAGSGQLFGPDHGKLSAGLNALGLSPADIDDIILTHIHADHTGGLIRDGAPIFPNAMVLAGRTEAGFWLSPGAADAPDATERVKGQIGRAHLCLDPYEAEGRLTIFDDNGPILPGFSATLRAGHTPGHLAIQFESEGTAMLFVGDIVHGENVQFRDPAITIDFDYDQPSAAKARAQVFEQAANDGYLIAAAHLPFPGVGSITKEGAAYRFETLQKKDEMP</sequence>
<keyword evidence="4" id="KW-0862">Zinc</keyword>
<reference evidence="6" key="1">
    <citation type="submission" date="2020-11" db="EMBL/GenBank/DDBJ databases">
        <title>Agrobacterium vitis strain K377 genome.</title>
        <authorList>
            <person name="Xi H."/>
        </authorList>
    </citation>
    <scope>NUCLEOTIDE SEQUENCE</scope>
    <source>
        <strain evidence="6">K377</strain>
    </source>
</reference>
<dbReference type="SUPFAM" id="SSF56281">
    <property type="entry name" value="Metallo-hydrolase/oxidoreductase"/>
    <property type="match status" value="1"/>
</dbReference>
<dbReference type="InterPro" id="IPR051013">
    <property type="entry name" value="MBL_superfamily_lactonases"/>
</dbReference>
<keyword evidence="2" id="KW-0479">Metal-binding</keyword>
<dbReference type="Gene3D" id="3.60.15.10">
    <property type="entry name" value="Ribonuclease Z/Hydroxyacylglutathione hydrolase-like"/>
    <property type="match status" value="1"/>
</dbReference>
<dbReference type="Pfam" id="PF00753">
    <property type="entry name" value="Lactamase_B"/>
    <property type="match status" value="2"/>
</dbReference>
<proteinExistence type="inferred from homology"/>
<evidence type="ECO:0000256" key="4">
    <source>
        <dbReference type="ARBA" id="ARBA00022833"/>
    </source>
</evidence>
<dbReference type="SMART" id="SM00849">
    <property type="entry name" value="Lactamase_B"/>
    <property type="match status" value="1"/>
</dbReference>
<dbReference type="GO" id="GO:0016787">
    <property type="term" value="F:hydrolase activity"/>
    <property type="evidence" value="ECO:0007669"/>
    <property type="project" value="UniProtKB-KW"/>
</dbReference>
<name>A0AAE2RF67_AGRVI</name>